<keyword evidence="4" id="KW-0808">Transferase</keyword>
<organism evidence="9 10">
    <name type="scientific">Pontibacter mangrovi</name>
    <dbReference type="NCBI Taxonomy" id="2589816"/>
    <lineage>
        <taxon>Bacteria</taxon>
        <taxon>Pseudomonadati</taxon>
        <taxon>Bacteroidota</taxon>
        <taxon>Cytophagia</taxon>
        <taxon>Cytophagales</taxon>
        <taxon>Hymenobacteraceae</taxon>
        <taxon>Pontibacter</taxon>
    </lineage>
</organism>
<evidence type="ECO:0000256" key="2">
    <source>
        <dbReference type="ARBA" id="ARBA00012438"/>
    </source>
</evidence>
<dbReference type="InterPro" id="IPR003661">
    <property type="entry name" value="HisK_dim/P_dom"/>
</dbReference>
<dbReference type="OrthoDB" id="9766459at2"/>
<evidence type="ECO:0000259" key="7">
    <source>
        <dbReference type="PROSITE" id="PS50112"/>
    </source>
</evidence>
<sequence>MQPEVLQGSTQSRSQDFYSAILANSPHHTLVLGPERLFTFISDALATALGYRPEELLGTSLIDLLHPQDFSAAQEALDALLITDQLSFPPFRLMAKNGAFVWFEGAAKNMLQHAQIAGILLHIQQVPGAGVSAQYVHQAYYESLFFEHPDAVFTLDLQGCFQKVNRHMETLTGYPDDQLLGASYSLLLHPEGYEDAEKAMQNVWAGQSYSLEASILTRQGKRKEISIAVIPVFFKGVLLGAEGIARDITEEKKRQREVEQLSLMASKTVNGVVIMDAKGRIEWVNDGFCRLTGYNRTEVVGHVPSHLLQGAGTDPAVRSRIFQKYEEKKPFSEEVLNYRKTGEQLWLCIDVMPIFDQDGELINYVAIQTDVTEKKEAEKKLLKLADDLYKHNLDLQQFTYMISHNLRAPLANALGLSQLMQRLSKESDSFDTAVVKLHDSVHQLDEVVRDINQILSLRDSGRVASRQKVCLLQVCHEVLDHLQQEITHTNAKVTVQISPDVCLISIHAYLYSILYNLLSNSLKYRSQERALELTIAAERDARGYVLTVSDNGSGMEKHLVQHHLFQLYKRFHPNTYGKGIGLFLVKTQVQALSGKIEVESAPEAGTTFKIYLGAKHV</sequence>
<dbReference type="CDD" id="cd00082">
    <property type="entry name" value="HisKA"/>
    <property type="match status" value="1"/>
</dbReference>
<dbReference type="SUPFAM" id="SSF47384">
    <property type="entry name" value="Homodimeric domain of signal transducing histidine kinase"/>
    <property type="match status" value="1"/>
</dbReference>
<dbReference type="EC" id="2.7.13.3" evidence="2"/>
<dbReference type="SMART" id="SM00387">
    <property type="entry name" value="HATPase_c"/>
    <property type="match status" value="1"/>
</dbReference>
<dbReference type="CDD" id="cd00130">
    <property type="entry name" value="PAS"/>
    <property type="match status" value="3"/>
</dbReference>
<dbReference type="SMART" id="SM00091">
    <property type="entry name" value="PAS"/>
    <property type="match status" value="3"/>
</dbReference>
<evidence type="ECO:0000259" key="8">
    <source>
        <dbReference type="PROSITE" id="PS50113"/>
    </source>
</evidence>
<evidence type="ECO:0000313" key="10">
    <source>
        <dbReference type="Proteomes" id="UP000316727"/>
    </source>
</evidence>
<dbReference type="Pfam" id="PF02518">
    <property type="entry name" value="HATPase_c"/>
    <property type="match status" value="1"/>
</dbReference>
<proteinExistence type="predicted"/>
<feature type="domain" description="PAS" evidence="7">
    <location>
        <begin position="14"/>
        <end position="84"/>
    </location>
</feature>
<dbReference type="InterPro" id="IPR052162">
    <property type="entry name" value="Sensor_kinase/Photoreceptor"/>
</dbReference>
<dbReference type="PROSITE" id="PS50109">
    <property type="entry name" value="HIS_KIN"/>
    <property type="match status" value="1"/>
</dbReference>
<dbReference type="InterPro" id="IPR005467">
    <property type="entry name" value="His_kinase_dom"/>
</dbReference>
<dbReference type="PANTHER" id="PTHR43304:SF1">
    <property type="entry name" value="PAC DOMAIN-CONTAINING PROTEIN"/>
    <property type="match status" value="1"/>
</dbReference>
<dbReference type="NCBIfam" id="TIGR00229">
    <property type="entry name" value="sensory_box"/>
    <property type="match status" value="3"/>
</dbReference>
<dbReference type="PRINTS" id="PR00344">
    <property type="entry name" value="BCTRLSENSOR"/>
</dbReference>
<dbReference type="Pfam" id="PF08447">
    <property type="entry name" value="PAS_3"/>
    <property type="match status" value="1"/>
</dbReference>
<evidence type="ECO:0000259" key="6">
    <source>
        <dbReference type="PROSITE" id="PS50109"/>
    </source>
</evidence>
<evidence type="ECO:0000256" key="3">
    <source>
        <dbReference type="ARBA" id="ARBA00022553"/>
    </source>
</evidence>
<dbReference type="InterPro" id="IPR000700">
    <property type="entry name" value="PAS-assoc_C"/>
</dbReference>
<dbReference type="SMART" id="SM00388">
    <property type="entry name" value="HisKA"/>
    <property type="match status" value="1"/>
</dbReference>
<dbReference type="InterPro" id="IPR001610">
    <property type="entry name" value="PAC"/>
</dbReference>
<feature type="domain" description="PAC" evidence="8">
    <location>
        <begin position="331"/>
        <end position="383"/>
    </location>
</feature>
<dbReference type="EMBL" id="VFRQ01000001">
    <property type="protein sequence ID" value="TPE46369.1"/>
    <property type="molecule type" value="Genomic_DNA"/>
</dbReference>
<dbReference type="GO" id="GO:0006355">
    <property type="term" value="P:regulation of DNA-templated transcription"/>
    <property type="evidence" value="ECO:0007669"/>
    <property type="project" value="InterPro"/>
</dbReference>
<dbReference type="PROSITE" id="PS50113">
    <property type="entry name" value="PAC"/>
    <property type="match status" value="2"/>
</dbReference>
<evidence type="ECO:0000256" key="1">
    <source>
        <dbReference type="ARBA" id="ARBA00000085"/>
    </source>
</evidence>
<dbReference type="PANTHER" id="PTHR43304">
    <property type="entry name" value="PHYTOCHROME-LIKE PROTEIN CPH1"/>
    <property type="match status" value="1"/>
</dbReference>
<feature type="domain" description="PAC" evidence="8">
    <location>
        <begin position="209"/>
        <end position="260"/>
    </location>
</feature>
<evidence type="ECO:0000256" key="4">
    <source>
        <dbReference type="ARBA" id="ARBA00022679"/>
    </source>
</evidence>
<dbReference type="Gene3D" id="1.10.287.130">
    <property type="match status" value="1"/>
</dbReference>
<dbReference type="Pfam" id="PF00989">
    <property type="entry name" value="PAS"/>
    <property type="match status" value="1"/>
</dbReference>
<evidence type="ECO:0000256" key="5">
    <source>
        <dbReference type="ARBA" id="ARBA00022777"/>
    </source>
</evidence>
<dbReference type="InterPro" id="IPR004358">
    <property type="entry name" value="Sig_transdc_His_kin-like_C"/>
</dbReference>
<dbReference type="InterPro" id="IPR036097">
    <property type="entry name" value="HisK_dim/P_sf"/>
</dbReference>
<reference evidence="9 10" key="1">
    <citation type="submission" date="2019-06" db="EMBL/GenBank/DDBJ databases">
        <title>A novel bacterium of genus Pontibacter, isolated from marine sediment.</title>
        <authorList>
            <person name="Huang H."/>
            <person name="Mo K."/>
            <person name="Hu Y."/>
        </authorList>
    </citation>
    <scope>NUCLEOTIDE SEQUENCE [LARGE SCALE GENOMIC DNA]</scope>
    <source>
        <strain evidence="9 10">HB172049</strain>
    </source>
</reference>
<feature type="domain" description="PAS" evidence="7">
    <location>
        <begin position="257"/>
        <end position="301"/>
    </location>
</feature>
<dbReference type="RefSeq" id="WP_140619342.1">
    <property type="nucleotide sequence ID" value="NZ_VFRQ01000001.1"/>
</dbReference>
<dbReference type="Gene3D" id="3.30.565.10">
    <property type="entry name" value="Histidine kinase-like ATPase, C-terminal domain"/>
    <property type="match status" value="1"/>
</dbReference>
<dbReference type="GO" id="GO:0000155">
    <property type="term" value="F:phosphorelay sensor kinase activity"/>
    <property type="evidence" value="ECO:0007669"/>
    <property type="project" value="InterPro"/>
</dbReference>
<dbReference type="SMART" id="SM00086">
    <property type="entry name" value="PAC"/>
    <property type="match status" value="2"/>
</dbReference>
<dbReference type="Pfam" id="PF00512">
    <property type="entry name" value="HisKA"/>
    <property type="match status" value="1"/>
</dbReference>
<dbReference type="InterPro" id="IPR013655">
    <property type="entry name" value="PAS_fold_3"/>
</dbReference>
<evidence type="ECO:0000313" key="9">
    <source>
        <dbReference type="EMBL" id="TPE46369.1"/>
    </source>
</evidence>
<comment type="caution">
    <text evidence="9">The sequence shown here is derived from an EMBL/GenBank/DDBJ whole genome shotgun (WGS) entry which is preliminary data.</text>
</comment>
<dbReference type="InterPro" id="IPR036890">
    <property type="entry name" value="HATPase_C_sf"/>
</dbReference>
<keyword evidence="3" id="KW-0597">Phosphoprotein</keyword>
<feature type="domain" description="Histidine kinase" evidence="6">
    <location>
        <begin position="401"/>
        <end position="616"/>
    </location>
</feature>
<dbReference type="InterPro" id="IPR013767">
    <property type="entry name" value="PAS_fold"/>
</dbReference>
<dbReference type="Proteomes" id="UP000316727">
    <property type="component" value="Unassembled WGS sequence"/>
</dbReference>
<dbReference type="SUPFAM" id="SSF55785">
    <property type="entry name" value="PYP-like sensor domain (PAS domain)"/>
    <property type="match status" value="3"/>
</dbReference>
<dbReference type="PROSITE" id="PS50112">
    <property type="entry name" value="PAS"/>
    <property type="match status" value="3"/>
</dbReference>
<accession>A0A501W9T7</accession>
<keyword evidence="5" id="KW-0418">Kinase</keyword>
<dbReference type="Pfam" id="PF13426">
    <property type="entry name" value="PAS_9"/>
    <property type="match status" value="1"/>
</dbReference>
<feature type="domain" description="PAS" evidence="7">
    <location>
        <begin position="137"/>
        <end position="207"/>
    </location>
</feature>
<gene>
    <name evidence="9" type="ORF">FJM65_03235</name>
</gene>
<dbReference type="InterPro" id="IPR035965">
    <property type="entry name" value="PAS-like_dom_sf"/>
</dbReference>
<dbReference type="Gene3D" id="3.30.450.20">
    <property type="entry name" value="PAS domain"/>
    <property type="match status" value="3"/>
</dbReference>
<dbReference type="InterPro" id="IPR003594">
    <property type="entry name" value="HATPase_dom"/>
</dbReference>
<dbReference type="InterPro" id="IPR000014">
    <property type="entry name" value="PAS"/>
</dbReference>
<dbReference type="AlphaFoldDB" id="A0A501W9T7"/>
<dbReference type="SUPFAM" id="SSF55874">
    <property type="entry name" value="ATPase domain of HSP90 chaperone/DNA topoisomerase II/histidine kinase"/>
    <property type="match status" value="1"/>
</dbReference>
<keyword evidence="10" id="KW-1185">Reference proteome</keyword>
<protein>
    <recommendedName>
        <fullName evidence="2">histidine kinase</fullName>
        <ecNumber evidence="2">2.7.13.3</ecNumber>
    </recommendedName>
</protein>
<comment type="catalytic activity">
    <reaction evidence="1">
        <text>ATP + protein L-histidine = ADP + protein N-phospho-L-histidine.</text>
        <dbReference type="EC" id="2.7.13.3"/>
    </reaction>
</comment>
<name>A0A501W9T7_9BACT</name>